<keyword evidence="4" id="KW-1185">Reference proteome</keyword>
<organism evidence="3 4">
    <name type="scientific">Hoeflea poritis</name>
    <dbReference type="NCBI Taxonomy" id="2993659"/>
    <lineage>
        <taxon>Bacteria</taxon>
        <taxon>Pseudomonadati</taxon>
        <taxon>Pseudomonadota</taxon>
        <taxon>Alphaproteobacteria</taxon>
        <taxon>Hyphomicrobiales</taxon>
        <taxon>Rhizobiaceae</taxon>
        <taxon>Hoeflea</taxon>
    </lineage>
</organism>
<protein>
    <recommendedName>
        <fullName evidence="5">DUF3426 domain-containing protein</fullName>
    </recommendedName>
</protein>
<dbReference type="Proteomes" id="UP001148313">
    <property type="component" value="Unassembled WGS sequence"/>
</dbReference>
<reference evidence="3" key="1">
    <citation type="submission" date="2022-11" db="EMBL/GenBank/DDBJ databases">
        <title>Hoeflea poritis sp. nov., isolated from scleractinian coral Porites lutea.</title>
        <authorList>
            <person name="Zhang G."/>
            <person name="Wei Q."/>
            <person name="Cai L."/>
        </authorList>
    </citation>
    <scope>NUCLEOTIDE SEQUENCE</scope>
    <source>
        <strain evidence="3">E7-10</strain>
    </source>
</reference>
<feature type="region of interest" description="Disordered" evidence="1">
    <location>
        <begin position="15"/>
        <end position="50"/>
    </location>
</feature>
<evidence type="ECO:0000256" key="1">
    <source>
        <dbReference type="SAM" id="MobiDB-lite"/>
    </source>
</evidence>
<dbReference type="RefSeq" id="WP_271089487.1">
    <property type="nucleotide sequence ID" value="NZ_JAPJZH010000005.1"/>
</dbReference>
<feature type="transmembrane region" description="Helical" evidence="2">
    <location>
        <begin position="66"/>
        <end position="84"/>
    </location>
</feature>
<gene>
    <name evidence="3" type="ORF">OOZ53_10635</name>
</gene>
<evidence type="ECO:0008006" key="5">
    <source>
        <dbReference type="Google" id="ProtNLM"/>
    </source>
</evidence>
<evidence type="ECO:0000313" key="3">
    <source>
        <dbReference type="EMBL" id="MDA4845807.1"/>
    </source>
</evidence>
<comment type="caution">
    <text evidence="3">The sequence shown here is derived from an EMBL/GenBank/DDBJ whole genome shotgun (WGS) entry which is preliminary data.</text>
</comment>
<accession>A0ABT4VM56</accession>
<keyword evidence="2" id="KW-0472">Membrane</keyword>
<keyword evidence="2" id="KW-0812">Transmembrane</keyword>
<keyword evidence="2" id="KW-1133">Transmembrane helix</keyword>
<evidence type="ECO:0000256" key="2">
    <source>
        <dbReference type="SAM" id="Phobius"/>
    </source>
</evidence>
<evidence type="ECO:0000313" key="4">
    <source>
        <dbReference type="Proteomes" id="UP001148313"/>
    </source>
</evidence>
<dbReference type="EMBL" id="JAPJZH010000005">
    <property type="protein sequence ID" value="MDA4845807.1"/>
    <property type="molecule type" value="Genomic_DNA"/>
</dbReference>
<proteinExistence type="predicted"/>
<name>A0ABT4VM56_9HYPH</name>
<sequence>MADADIIDAEFEHVDGPALRTRPQQRPAPKKNIPAEDFGRPSPGASPHMNLFSNAKTRRKPVRQRSAPAFAAVVIVASAIGFWLSGGHALFTGSAGKGGLTLSAISVDPLRVQDESYFVLHGVISNESADARAVPLLAIESGEGQEGQMPLYARTGKEKLAAGESTRFRVRVPSTVRDYDQLTISLAGAGTAR</sequence>